<dbReference type="AlphaFoldDB" id="A0AAV6VZJ9"/>
<evidence type="ECO:0000256" key="8">
    <source>
        <dbReference type="ARBA" id="ARBA00023289"/>
    </source>
</evidence>
<organism evidence="10 11">
    <name type="scientific">Oedothorax gibbosus</name>
    <dbReference type="NCBI Taxonomy" id="931172"/>
    <lineage>
        <taxon>Eukaryota</taxon>
        <taxon>Metazoa</taxon>
        <taxon>Ecdysozoa</taxon>
        <taxon>Arthropoda</taxon>
        <taxon>Chelicerata</taxon>
        <taxon>Arachnida</taxon>
        <taxon>Araneae</taxon>
        <taxon>Araneomorphae</taxon>
        <taxon>Entelegynae</taxon>
        <taxon>Araneoidea</taxon>
        <taxon>Linyphiidae</taxon>
        <taxon>Erigoninae</taxon>
        <taxon>Oedothorax</taxon>
    </lineage>
</organism>
<dbReference type="GO" id="GO:0003723">
    <property type="term" value="F:RNA binding"/>
    <property type="evidence" value="ECO:0007669"/>
    <property type="project" value="UniProtKB-KW"/>
</dbReference>
<dbReference type="InterPro" id="IPR009097">
    <property type="entry name" value="Cyclic_Pdiesterase"/>
</dbReference>
<proteinExistence type="predicted"/>
<dbReference type="SUPFAM" id="SSF55144">
    <property type="entry name" value="LigT-like"/>
    <property type="match status" value="1"/>
</dbReference>
<evidence type="ECO:0000256" key="7">
    <source>
        <dbReference type="ARBA" id="ARBA00023288"/>
    </source>
</evidence>
<gene>
    <name evidence="10" type="ORF">JTE90_028782</name>
</gene>
<evidence type="ECO:0000256" key="5">
    <source>
        <dbReference type="ARBA" id="ARBA00022884"/>
    </source>
</evidence>
<dbReference type="PANTHER" id="PTHR10156:SF0">
    <property type="entry name" value="2',3'-CYCLIC-NUCLEOTIDE 3'-PHOSPHODIESTERASE"/>
    <property type="match status" value="1"/>
</dbReference>
<feature type="domain" description="Cyclic nucleotide phosphodiesterase catalytic" evidence="9">
    <location>
        <begin position="191"/>
        <end position="330"/>
    </location>
</feature>
<keyword evidence="5" id="KW-0694">RNA-binding</keyword>
<keyword evidence="7" id="KW-0449">Lipoprotein</keyword>
<evidence type="ECO:0000256" key="1">
    <source>
        <dbReference type="ARBA" id="ARBA00004635"/>
    </source>
</evidence>
<sequence length="490" mass="56304">MASYCADEEESIASEVSKVALDDDKQLYDKPEQQYFPLKMVADRKTEMYVKFAKVMVIIQGPYTDLRSRVSPDALKSFPYASRVLSDDTYRKDRCTICKYEETEEFYEYFRQESRRSLENCDNLLLLDSTMSNKQQNSYYCAIALRMKYVVLVVPPIVTGLHKENWPSRSQAASFRQSDTFIQAATQFQHLFCGWYLHDVDSDELRHLAALYLHDCIEGIPDFKDMFSKVPVPGGKKVTKDMDDQEFASAIVSRYFKLDEKRQDLAYCVTKHFNNALFSMNEYFKNEDVQKNYGKMSKLMISGFVVSPHMIAARVRLNFHQKSLWDMPDELDENVKSPICCVSELVDKMKDELPQVEINLVSSKANPTIVNSHTCHDPTQNIHPTAKGRACHIVLGKAPGAPARNVDYDVQFALRRLRNSMKAEAQGSVANIPLSRCVVRRLGKYWLIDLNEMLSVDGFFASCVKPYPYENAMEGSNPHTWKKGNNAWKK</sequence>
<evidence type="ECO:0000256" key="3">
    <source>
        <dbReference type="ARBA" id="ARBA00022553"/>
    </source>
</evidence>
<comment type="caution">
    <text evidence="10">The sequence shown here is derived from an EMBL/GenBank/DDBJ whole genome shotgun (WGS) entry which is preliminary data.</text>
</comment>
<dbReference type="PANTHER" id="PTHR10156">
    <property type="entry name" value="2',3'-CYCLIC-NUCLEOTIDE 3'-PHOSPHODIESTERASE"/>
    <property type="match status" value="1"/>
</dbReference>
<comment type="subcellular location">
    <subcellularLocation>
        <location evidence="1">Membrane</location>
        <topology evidence="1">Lipid-anchor</topology>
    </subcellularLocation>
</comment>
<evidence type="ECO:0000256" key="2">
    <source>
        <dbReference type="ARBA" id="ARBA00022481"/>
    </source>
</evidence>
<keyword evidence="11" id="KW-1185">Reference proteome</keyword>
<evidence type="ECO:0000313" key="11">
    <source>
        <dbReference type="Proteomes" id="UP000827092"/>
    </source>
</evidence>
<dbReference type="Proteomes" id="UP000827092">
    <property type="component" value="Unassembled WGS sequence"/>
</dbReference>
<protein>
    <recommendedName>
        <fullName evidence="9">Cyclic nucleotide phosphodiesterase catalytic domain-containing protein</fullName>
    </recommendedName>
</protein>
<reference evidence="10 11" key="1">
    <citation type="journal article" date="2022" name="Nat. Ecol. Evol.">
        <title>A masculinizing supergene underlies an exaggerated male reproductive morph in a spider.</title>
        <authorList>
            <person name="Hendrickx F."/>
            <person name="De Corte Z."/>
            <person name="Sonet G."/>
            <person name="Van Belleghem S.M."/>
            <person name="Kostlbacher S."/>
            <person name="Vangestel C."/>
        </authorList>
    </citation>
    <scope>NUCLEOTIDE SEQUENCE [LARGE SCALE GENOMIC DNA]</scope>
    <source>
        <strain evidence="10">W744_W776</strain>
    </source>
</reference>
<dbReference type="GO" id="GO:0005737">
    <property type="term" value="C:cytoplasm"/>
    <property type="evidence" value="ECO:0007669"/>
    <property type="project" value="TreeGrafter"/>
</dbReference>
<dbReference type="Pfam" id="PF05881">
    <property type="entry name" value="CNPase"/>
    <property type="match status" value="1"/>
</dbReference>
<evidence type="ECO:0000313" key="10">
    <source>
        <dbReference type="EMBL" id="KAG8201114.1"/>
    </source>
</evidence>
<dbReference type="GO" id="GO:0009214">
    <property type="term" value="P:cyclic nucleotide catabolic process"/>
    <property type="evidence" value="ECO:0007669"/>
    <property type="project" value="InterPro"/>
</dbReference>
<keyword evidence="8" id="KW-0636">Prenylation</keyword>
<dbReference type="GO" id="GO:0016020">
    <property type="term" value="C:membrane"/>
    <property type="evidence" value="ECO:0007669"/>
    <property type="project" value="UniProtKB-SubCell"/>
</dbReference>
<dbReference type="InterPro" id="IPR047325">
    <property type="entry name" value="CNPase_cat"/>
</dbReference>
<keyword evidence="3" id="KW-0597">Phosphoprotein</keyword>
<evidence type="ECO:0000259" key="9">
    <source>
        <dbReference type="Pfam" id="PF05881"/>
    </source>
</evidence>
<evidence type="ECO:0000256" key="4">
    <source>
        <dbReference type="ARBA" id="ARBA00022801"/>
    </source>
</evidence>
<dbReference type="EMBL" id="JAFNEN010000008">
    <property type="protein sequence ID" value="KAG8201114.1"/>
    <property type="molecule type" value="Genomic_DNA"/>
</dbReference>
<dbReference type="InterPro" id="IPR008431">
    <property type="entry name" value="CNPase"/>
</dbReference>
<evidence type="ECO:0000256" key="6">
    <source>
        <dbReference type="ARBA" id="ARBA00023136"/>
    </source>
</evidence>
<name>A0AAV6VZJ9_9ARAC</name>
<keyword evidence="6" id="KW-0472">Membrane</keyword>
<keyword evidence="4" id="KW-0378">Hydrolase</keyword>
<dbReference type="GO" id="GO:0004113">
    <property type="term" value="F:2',3'-cyclic-nucleotide 3'-phosphodiesterase activity"/>
    <property type="evidence" value="ECO:0007669"/>
    <property type="project" value="InterPro"/>
</dbReference>
<keyword evidence="2" id="KW-0488">Methylation</keyword>
<accession>A0AAV6VZJ9</accession>
<dbReference type="Gene3D" id="3.90.1740.10">
    <property type="entry name" value="2',3'-cyclic nucleotide 3'-phosphodiesterase superfamily"/>
    <property type="match status" value="1"/>
</dbReference>